<sequence length="69" mass="7572">MTDAELLCFQDQLRNSLSSISGVAEALSHVGTESNDYCMCQMLANVLKGDIESIVSKCPEEWEISYPGI</sequence>
<name>A0ABS9WHH3_9ACTN</name>
<reference evidence="1" key="1">
    <citation type="submission" date="2021-11" db="EMBL/GenBank/DDBJ databases">
        <title>A Novel Adlercreutzia Species, isolated from a Allomyrina dichotoma larva feces.</title>
        <authorList>
            <person name="Suh M.K."/>
        </authorList>
    </citation>
    <scope>NUCLEOTIDE SEQUENCE</scope>
    <source>
        <strain evidence="1">JBNU-10</strain>
    </source>
</reference>
<evidence type="ECO:0000313" key="2">
    <source>
        <dbReference type="Proteomes" id="UP001430755"/>
    </source>
</evidence>
<proteinExistence type="predicted"/>
<accession>A0ABS9WHH3</accession>
<dbReference type="RefSeq" id="WP_242165445.1">
    <property type="nucleotide sequence ID" value="NZ_JAJMLW010000003.1"/>
</dbReference>
<comment type="caution">
    <text evidence="1">The sequence shown here is derived from an EMBL/GenBank/DDBJ whole genome shotgun (WGS) entry which is preliminary data.</text>
</comment>
<organism evidence="1 2">
    <name type="scientific">Adlercreutzia faecimuris</name>
    <dbReference type="NCBI Taxonomy" id="2897341"/>
    <lineage>
        <taxon>Bacteria</taxon>
        <taxon>Bacillati</taxon>
        <taxon>Actinomycetota</taxon>
        <taxon>Coriobacteriia</taxon>
        <taxon>Eggerthellales</taxon>
        <taxon>Eggerthellaceae</taxon>
        <taxon>Adlercreutzia</taxon>
    </lineage>
</organism>
<dbReference type="EMBL" id="JAJMLW010000003">
    <property type="protein sequence ID" value="MCI2242309.1"/>
    <property type="molecule type" value="Genomic_DNA"/>
</dbReference>
<keyword evidence="2" id="KW-1185">Reference proteome</keyword>
<dbReference type="Proteomes" id="UP001430755">
    <property type="component" value="Unassembled WGS sequence"/>
</dbReference>
<evidence type="ECO:0000313" key="1">
    <source>
        <dbReference type="EMBL" id="MCI2242309.1"/>
    </source>
</evidence>
<protein>
    <submittedName>
        <fullName evidence="1">Uncharacterized protein</fullName>
    </submittedName>
</protein>
<gene>
    <name evidence="1" type="ORF">LPT13_08100</name>
</gene>